<accession>A0AAT9JB40</accession>
<reference evidence="3" key="1">
    <citation type="journal article" date="2024" name="Environ. Microbiol. Rep.">
        <title>Hiding in plain sight: The discovery of complete genomes of 11 hypothetical spindle-shaped viruses that putatively infect mesophilic ammonia-oxidizing archaea.</title>
        <authorList>
            <person name="Ni Y."/>
            <person name="Xu T."/>
            <person name="Yan S."/>
            <person name="Chen L."/>
            <person name="Wang Y."/>
        </authorList>
    </citation>
    <scope>NUCLEOTIDE SEQUENCE</scope>
    <source>
        <strain evidence="3">NYM1</strain>
    </source>
</reference>
<evidence type="ECO:0000313" key="3">
    <source>
        <dbReference type="EMBL" id="DBA52274.1"/>
    </source>
</evidence>
<protein>
    <submittedName>
        <fullName evidence="3">ORF67</fullName>
    </submittedName>
</protein>
<dbReference type="InterPro" id="IPR051620">
    <property type="entry name" value="ORF904-like_C"/>
</dbReference>
<dbReference type="GO" id="GO:0016787">
    <property type="term" value="F:hydrolase activity"/>
    <property type="evidence" value="ECO:0007669"/>
    <property type="project" value="UniProtKB-KW"/>
</dbReference>
<name>A0AAT9JB40_9VIRU</name>
<dbReference type="Pfam" id="PF19263">
    <property type="entry name" value="DUF5906"/>
    <property type="match status" value="1"/>
</dbReference>
<dbReference type="EMBL" id="BK067792">
    <property type="protein sequence ID" value="DBA52274.1"/>
    <property type="molecule type" value="Genomic_DNA"/>
</dbReference>
<proteinExistence type="predicted"/>
<evidence type="ECO:0000259" key="2">
    <source>
        <dbReference type="Pfam" id="PF19263"/>
    </source>
</evidence>
<dbReference type="InterPro" id="IPR045455">
    <property type="entry name" value="NrS-1_pol-like_helicase"/>
</dbReference>
<evidence type="ECO:0000256" key="1">
    <source>
        <dbReference type="ARBA" id="ARBA00022801"/>
    </source>
</evidence>
<dbReference type="PANTHER" id="PTHR35372:SF2">
    <property type="entry name" value="SF3 HELICASE DOMAIN-CONTAINING PROTEIN"/>
    <property type="match status" value="1"/>
</dbReference>
<dbReference type="SUPFAM" id="SSF56747">
    <property type="entry name" value="Prim-pol domain"/>
    <property type="match status" value="1"/>
</dbReference>
<feature type="domain" description="NrS-1 polymerase-like helicase" evidence="2">
    <location>
        <begin position="435"/>
        <end position="547"/>
    </location>
</feature>
<keyword evidence="1" id="KW-0378">Hydrolase</keyword>
<sequence>MNTKSYYIKLFRDNGFNCFPIPKYDDSYPEHKAADIRYKGARTELNQPITENENYGVIAIKNMGTCFIDLDHKENYRKFAEENIKNGYMVIETPNGWHIPIKGLSGNIQKVMLYDYTIEPHKQIIEIQGHDHYVIGVGSEIVDRKTKQKVSYKSVGSNVIWDAKGMDFHKLIDSLCKFCHVEAKKKARSTNFDMRKRFAEGKLPTRGTSNDYFFNAAIYCLSEGMTEGEAINRIKEIYDKWAVSDSFSGRPWGNIETKIADAYENAEPLKEGRPKGKGKAINRLEIAQTMINGRKIYSDIETGEVYEDKNGFLEKITKSLQKEVQTLYPILQDADYRDIIFKLKGLALPIPPTNKDIFAFKNGKVDRNTKQFVESDDIADMGFRDYNYLPKSDENQPTEFLKILFENSPEHEYPRIKAGLRGVLRSRMDSRISVIHGKSGMGKTTPLVILADALGEEYALVVEFKQFIDDRATRAKIKNKRLLVFQDMPDNFKDFSIIKSITGEKNQSIRGFQKDLEPFPNKLKIWASANYLPEIPPHEKDPMYGRRLSLIHNIRTVPYAEDDDFQERIATQESEKIISWILNLSDDECKYEDRNTVRKEWEEISSPEKAYLLNYWVISEDPVEVSVSKLVKDYQDKYQTEIPFDTMVKTLKSMGYSVRNNIISNITTKPIKKPEGGQGKL</sequence>
<dbReference type="InterPro" id="IPR027417">
    <property type="entry name" value="P-loop_NTPase"/>
</dbReference>
<dbReference type="PANTHER" id="PTHR35372">
    <property type="entry name" value="ATP BINDING PROTEIN-RELATED"/>
    <property type="match status" value="1"/>
</dbReference>
<organism evidence="3">
    <name type="scientific">Nitrosopumilaceae spindle-shaped virus</name>
    <dbReference type="NCBI Taxonomy" id="3065433"/>
    <lineage>
        <taxon>Viruses</taxon>
    </lineage>
</organism>
<reference evidence="3" key="2">
    <citation type="submission" date="2024-03" db="EMBL/GenBank/DDBJ databases">
        <authorList>
            <person name="Ni Y."/>
            <person name="Xu T."/>
            <person name="Yan S."/>
            <person name="Chen L."/>
            <person name="Wang Y."/>
        </authorList>
    </citation>
    <scope>NUCLEOTIDE SEQUENCE</scope>
    <source>
        <strain evidence="3">NYM1</strain>
    </source>
</reference>
<dbReference type="Gene3D" id="3.40.50.300">
    <property type="entry name" value="P-loop containing nucleotide triphosphate hydrolases"/>
    <property type="match status" value="1"/>
</dbReference>